<evidence type="ECO:0000313" key="4">
    <source>
        <dbReference type="Proteomes" id="UP000078116"/>
    </source>
</evidence>
<dbReference type="OrthoDB" id="9104104at2"/>
<dbReference type="EMBL" id="LXKA01000110">
    <property type="protein sequence ID" value="OAJ64348.1"/>
    <property type="molecule type" value="Genomic_DNA"/>
</dbReference>
<evidence type="ECO:0000313" key="1">
    <source>
        <dbReference type="EMBL" id="OAJ60803.1"/>
    </source>
</evidence>
<sequence length="78" mass="8511">MTFEGVTCFHLGRFGLLNIVYSLRLLTPTDKDFARVTAELNQGERLSARRGANVACLYSTLGAELAVEFDSLKIGTNG</sequence>
<evidence type="ECO:0000313" key="3">
    <source>
        <dbReference type="Proteomes" id="UP000077961"/>
    </source>
</evidence>
<dbReference type="AlphaFoldDB" id="A0A1A9NDY1"/>
<reference evidence="3 4" key="1">
    <citation type="submission" date="2016-04" db="EMBL/GenBank/DDBJ databases">
        <title>Reclassification of Paraburkholderia panaciterrae (Farh et al. 2015) Dobritsa &amp; Samadpour 2016 as a later homotypic synonym of Paraburkholderia ginsengiterrae (Farh et al. 2015) Dobritsa &amp; Samadpour 2016.</title>
        <authorList>
            <person name="Dobritsa A.P."/>
            <person name="Kutumbaka K."/>
            <person name="Samadpour M."/>
        </authorList>
    </citation>
    <scope>NUCLEOTIDE SEQUENCE [LARGE SCALE GENOMIC DNA]</scope>
    <source>
        <strain evidence="2 4">DCY85</strain>
        <strain evidence="1 3">DCY85-1</strain>
    </source>
</reference>
<proteinExistence type="predicted"/>
<evidence type="ECO:0000313" key="2">
    <source>
        <dbReference type="EMBL" id="OAJ64348.1"/>
    </source>
</evidence>
<accession>A0A1A9NDY1</accession>
<dbReference type="Proteomes" id="UP000077961">
    <property type="component" value="Unassembled WGS sequence"/>
</dbReference>
<dbReference type="EMBL" id="LXJZ01000101">
    <property type="protein sequence ID" value="OAJ60803.1"/>
    <property type="molecule type" value="Genomic_DNA"/>
</dbReference>
<dbReference type="Proteomes" id="UP000078116">
    <property type="component" value="Unassembled WGS sequence"/>
</dbReference>
<gene>
    <name evidence="1" type="ORF">A6V36_01250</name>
    <name evidence="2" type="ORF">A6V37_00440</name>
</gene>
<keyword evidence="3" id="KW-1185">Reference proteome</keyword>
<protein>
    <submittedName>
        <fullName evidence="2">Uncharacterized protein</fullName>
    </submittedName>
</protein>
<name>A0A1A9NDY1_9BURK</name>
<organism evidence="2 4">
    <name type="scientific">Paraburkholderia ginsengiterrae</name>
    <dbReference type="NCBI Taxonomy" id="1462993"/>
    <lineage>
        <taxon>Bacteria</taxon>
        <taxon>Pseudomonadati</taxon>
        <taxon>Pseudomonadota</taxon>
        <taxon>Betaproteobacteria</taxon>
        <taxon>Burkholderiales</taxon>
        <taxon>Burkholderiaceae</taxon>
        <taxon>Paraburkholderia</taxon>
    </lineage>
</organism>
<comment type="caution">
    <text evidence="2">The sequence shown here is derived from an EMBL/GenBank/DDBJ whole genome shotgun (WGS) entry which is preliminary data.</text>
</comment>